<keyword evidence="11 18" id="KW-1133">Transmembrane helix</keyword>
<keyword evidence="13 18" id="KW-0472">Membrane</keyword>
<keyword evidence="14" id="KW-0594">Phospholipid biosynthesis</keyword>
<dbReference type="InParanoid" id="A0A409VXV6"/>
<evidence type="ECO:0000256" key="16">
    <source>
        <dbReference type="RuleBase" id="RU003938"/>
    </source>
</evidence>
<dbReference type="PROSITE" id="PS01315">
    <property type="entry name" value="CDS"/>
    <property type="match status" value="1"/>
</dbReference>
<accession>A0A409VXV6</accession>
<evidence type="ECO:0000256" key="15">
    <source>
        <dbReference type="ARBA" id="ARBA00023264"/>
    </source>
</evidence>
<evidence type="ECO:0000256" key="1">
    <source>
        <dbReference type="ARBA" id="ARBA00001698"/>
    </source>
</evidence>
<dbReference type="InterPro" id="IPR000374">
    <property type="entry name" value="PC_trans"/>
</dbReference>
<dbReference type="UniPathway" id="UPA00557">
    <property type="reaction ID" value="UER00614"/>
</dbReference>
<keyword evidence="8 16" id="KW-0808">Transferase</keyword>
<keyword evidence="12" id="KW-0443">Lipid metabolism</keyword>
<feature type="compositionally biased region" description="Polar residues" evidence="17">
    <location>
        <begin position="44"/>
        <end position="56"/>
    </location>
</feature>
<evidence type="ECO:0000256" key="6">
    <source>
        <dbReference type="ARBA" id="ARBA00012487"/>
    </source>
</evidence>
<protein>
    <recommendedName>
        <fullName evidence="6 16">Phosphatidate cytidylyltransferase</fullName>
        <ecNumber evidence="6 16">2.7.7.41</ecNumber>
    </recommendedName>
</protein>
<evidence type="ECO:0000256" key="11">
    <source>
        <dbReference type="ARBA" id="ARBA00022989"/>
    </source>
</evidence>
<feature type="transmembrane region" description="Helical" evidence="18">
    <location>
        <begin position="378"/>
        <end position="399"/>
    </location>
</feature>
<feature type="transmembrane region" description="Helical" evidence="18">
    <location>
        <begin position="420"/>
        <end position="439"/>
    </location>
</feature>
<comment type="similarity">
    <text evidence="5 16">Belongs to the CDS family.</text>
</comment>
<feature type="region of interest" description="Disordered" evidence="17">
    <location>
        <begin position="17"/>
        <end position="56"/>
    </location>
</feature>
<evidence type="ECO:0000256" key="5">
    <source>
        <dbReference type="ARBA" id="ARBA00010185"/>
    </source>
</evidence>
<evidence type="ECO:0000256" key="8">
    <source>
        <dbReference type="ARBA" id="ARBA00022679"/>
    </source>
</evidence>
<feature type="region of interest" description="Disordered" evidence="17">
    <location>
        <begin position="184"/>
        <end position="212"/>
    </location>
</feature>
<evidence type="ECO:0000256" key="10">
    <source>
        <dbReference type="ARBA" id="ARBA00022695"/>
    </source>
</evidence>
<dbReference type="EC" id="2.7.7.41" evidence="6 16"/>
<evidence type="ECO:0000256" key="9">
    <source>
        <dbReference type="ARBA" id="ARBA00022692"/>
    </source>
</evidence>
<feature type="transmembrane region" description="Helical" evidence="18">
    <location>
        <begin position="285"/>
        <end position="305"/>
    </location>
</feature>
<keyword evidence="10 16" id="KW-0548">Nucleotidyltransferase</keyword>
<keyword evidence="9 16" id="KW-0812">Transmembrane</keyword>
<dbReference type="GO" id="GO:0005789">
    <property type="term" value="C:endoplasmic reticulum membrane"/>
    <property type="evidence" value="ECO:0007669"/>
    <property type="project" value="TreeGrafter"/>
</dbReference>
<evidence type="ECO:0000256" key="3">
    <source>
        <dbReference type="ARBA" id="ARBA00005119"/>
    </source>
</evidence>
<feature type="transmembrane region" description="Helical" evidence="18">
    <location>
        <begin position="354"/>
        <end position="372"/>
    </location>
</feature>
<dbReference type="STRING" id="231916.A0A409VXV6"/>
<dbReference type="OrthoDB" id="10260889at2759"/>
<keyword evidence="7" id="KW-0444">Lipid biosynthesis</keyword>
<feature type="compositionally biased region" description="Basic and acidic residues" evidence="17">
    <location>
        <begin position="33"/>
        <end position="43"/>
    </location>
</feature>
<comment type="pathway">
    <text evidence="4">Lipid metabolism.</text>
</comment>
<name>A0A409VXV6_9AGAR</name>
<comment type="caution">
    <text evidence="19">The sequence shown here is derived from an EMBL/GenBank/DDBJ whole genome shotgun (WGS) entry which is preliminary data.</text>
</comment>
<organism evidence="19 20">
    <name type="scientific">Gymnopilus dilepis</name>
    <dbReference type="NCBI Taxonomy" id="231916"/>
    <lineage>
        <taxon>Eukaryota</taxon>
        <taxon>Fungi</taxon>
        <taxon>Dikarya</taxon>
        <taxon>Basidiomycota</taxon>
        <taxon>Agaricomycotina</taxon>
        <taxon>Agaricomycetes</taxon>
        <taxon>Agaricomycetidae</taxon>
        <taxon>Agaricales</taxon>
        <taxon>Agaricineae</taxon>
        <taxon>Hymenogastraceae</taxon>
        <taxon>Gymnopilus</taxon>
    </lineage>
</organism>
<evidence type="ECO:0000256" key="14">
    <source>
        <dbReference type="ARBA" id="ARBA00023209"/>
    </source>
</evidence>
<evidence type="ECO:0000256" key="17">
    <source>
        <dbReference type="SAM" id="MobiDB-lite"/>
    </source>
</evidence>
<feature type="transmembrane region" description="Helical" evidence="18">
    <location>
        <begin position="325"/>
        <end position="342"/>
    </location>
</feature>
<evidence type="ECO:0000256" key="18">
    <source>
        <dbReference type="SAM" id="Phobius"/>
    </source>
</evidence>
<evidence type="ECO:0000256" key="12">
    <source>
        <dbReference type="ARBA" id="ARBA00023098"/>
    </source>
</evidence>
<dbReference type="GO" id="GO:0016024">
    <property type="term" value="P:CDP-diacylglycerol biosynthetic process"/>
    <property type="evidence" value="ECO:0007669"/>
    <property type="project" value="UniProtKB-UniPathway"/>
</dbReference>
<dbReference type="GO" id="GO:0004605">
    <property type="term" value="F:phosphatidate cytidylyltransferase activity"/>
    <property type="evidence" value="ECO:0007669"/>
    <property type="project" value="UniProtKB-EC"/>
</dbReference>
<dbReference type="PANTHER" id="PTHR13773:SF8">
    <property type="entry name" value="PHOSPHATIDATE CYTIDYLYLTRANSFERASE, PHOTORECEPTOR-SPECIFIC"/>
    <property type="match status" value="1"/>
</dbReference>
<evidence type="ECO:0000313" key="19">
    <source>
        <dbReference type="EMBL" id="PPQ71086.1"/>
    </source>
</evidence>
<dbReference type="PANTHER" id="PTHR13773">
    <property type="entry name" value="PHOSPHATIDATE CYTIDYLYLTRANSFERASE"/>
    <property type="match status" value="1"/>
</dbReference>
<dbReference type="AlphaFoldDB" id="A0A409VXV6"/>
<keyword evidence="20" id="KW-1185">Reference proteome</keyword>
<evidence type="ECO:0000256" key="2">
    <source>
        <dbReference type="ARBA" id="ARBA00004141"/>
    </source>
</evidence>
<reference evidence="19 20" key="1">
    <citation type="journal article" date="2018" name="Evol. Lett.">
        <title>Horizontal gene cluster transfer increased hallucinogenic mushroom diversity.</title>
        <authorList>
            <person name="Reynolds H.T."/>
            <person name="Vijayakumar V."/>
            <person name="Gluck-Thaler E."/>
            <person name="Korotkin H.B."/>
            <person name="Matheny P.B."/>
            <person name="Slot J.C."/>
        </authorList>
    </citation>
    <scope>NUCLEOTIDE SEQUENCE [LARGE SCALE GENOMIC DNA]</scope>
    <source>
        <strain evidence="19 20">SRW20</strain>
    </source>
</reference>
<keyword evidence="15" id="KW-1208">Phospholipid metabolism</keyword>
<feature type="compositionally biased region" description="Polar residues" evidence="17">
    <location>
        <begin position="188"/>
        <end position="205"/>
    </location>
</feature>
<dbReference type="InterPro" id="IPR016720">
    <property type="entry name" value="PC_Trfase_euk"/>
</dbReference>
<gene>
    <name evidence="19" type="ORF">CVT26_011626</name>
</gene>
<sequence length="606" mass="67322">MSRLNGPNSRIIFASKTAYEGLQVDSGEDSEEEQHTTDVDKNTVQESVTQEPTKMSKSAIKRAQRLARLEQKQLQKELKAQLKRAGSEALSEESISSSTPIYESATVQHDQALLPVELSSTAPLPTTDAPDIAVPIQQNGAAHQTAHSLLSSSEASRSIRVQASLDPPSTLFDSQEARAQVALPASKENGSTVASKTVSLTTSNQDTEKSKKRQNALTRTLWTFIMIGGFIVLLLLGHAYMILLVMLCQTLVYREVTALFSLKTATPQSQDSEPVKGKDPWSKTLNWYFFAVTNYFLYGESIIYYFKHVVFADANLLPFATNHRMISFTLYTIGFMGFVMSLQRGYLKQQFSLFCWVHMSLLLIVVSSHFIVNNILEGLIWFWVPASLVICNDIFAYIWGVTIGRTPLIKLSPKKTVEGFVGAFISTVVFGVLWGSYFMRFDYMICPVHDLGVSAWSSTHCTPNPVFISKTLDLWSPLSTFLSTLTGQSIKTISYVPYQLHLFILSCFASLVAPFGGFFASGFKRAFNIKDFGHSIPGHGGMTDRMDCQFLMGVFTYVYYSSLIRVHQVTVGGILQTVVSGLTVEQQLELIRDLKSYLEGQGVSVA</sequence>
<evidence type="ECO:0000256" key="4">
    <source>
        <dbReference type="ARBA" id="ARBA00005189"/>
    </source>
</evidence>
<evidence type="ECO:0000256" key="7">
    <source>
        <dbReference type="ARBA" id="ARBA00022516"/>
    </source>
</evidence>
<dbReference type="Proteomes" id="UP000284706">
    <property type="component" value="Unassembled WGS sequence"/>
</dbReference>
<comment type="subcellular location">
    <subcellularLocation>
        <location evidence="2">Membrane</location>
        <topology evidence="2">Multi-pass membrane protein</topology>
    </subcellularLocation>
</comment>
<feature type="transmembrane region" description="Helical" evidence="18">
    <location>
        <begin position="221"/>
        <end position="247"/>
    </location>
</feature>
<comment type="pathway">
    <text evidence="3 16">Phospholipid metabolism; CDP-diacylglycerol biosynthesis; CDP-diacylglycerol from sn-glycerol 3-phosphate: step 3/3.</text>
</comment>
<feature type="transmembrane region" description="Helical" evidence="18">
    <location>
        <begin position="500"/>
        <end position="520"/>
    </location>
</feature>
<evidence type="ECO:0000313" key="20">
    <source>
        <dbReference type="Proteomes" id="UP000284706"/>
    </source>
</evidence>
<comment type="catalytic activity">
    <reaction evidence="1 16">
        <text>a 1,2-diacyl-sn-glycero-3-phosphate + CTP + H(+) = a CDP-1,2-diacyl-sn-glycerol + diphosphate</text>
        <dbReference type="Rhea" id="RHEA:16229"/>
        <dbReference type="ChEBI" id="CHEBI:15378"/>
        <dbReference type="ChEBI" id="CHEBI:33019"/>
        <dbReference type="ChEBI" id="CHEBI:37563"/>
        <dbReference type="ChEBI" id="CHEBI:58332"/>
        <dbReference type="ChEBI" id="CHEBI:58608"/>
        <dbReference type="EC" id="2.7.7.41"/>
    </reaction>
</comment>
<proteinExistence type="inferred from homology"/>
<dbReference type="FunCoup" id="A0A409VXV6">
    <property type="interactions" value="411"/>
</dbReference>
<dbReference type="EMBL" id="NHYE01005516">
    <property type="protein sequence ID" value="PPQ71086.1"/>
    <property type="molecule type" value="Genomic_DNA"/>
</dbReference>
<dbReference type="Pfam" id="PF01148">
    <property type="entry name" value="CTP_transf_1"/>
    <property type="match status" value="1"/>
</dbReference>
<evidence type="ECO:0000256" key="13">
    <source>
        <dbReference type="ARBA" id="ARBA00023136"/>
    </source>
</evidence>